<gene>
    <name evidence="2" type="ORF">O181_068467</name>
</gene>
<evidence type="ECO:0000256" key="1">
    <source>
        <dbReference type="SAM" id="MobiDB-lite"/>
    </source>
</evidence>
<sequence>MVNLDIMHNLILKALKDHATYKLDIPESSIKKKSTVKIESSDSDSDTSSSSNPKSLEREVRSLQRDVQQKAKNVFSSSSNLPGGSPIHYPQLKQILEDPSENLSSFDPDYVPTSDLPSEFYFNKLFSCEPLRYDQISKKVTRKLYNNYLKISENTINRHKLLITLDSNE</sequence>
<proteinExistence type="predicted"/>
<evidence type="ECO:0000313" key="3">
    <source>
        <dbReference type="Proteomes" id="UP000765509"/>
    </source>
</evidence>
<accession>A0A9Q3F2H9</accession>
<protein>
    <submittedName>
        <fullName evidence="2">Uncharacterized protein</fullName>
    </submittedName>
</protein>
<dbReference type="AlphaFoldDB" id="A0A9Q3F2H9"/>
<organism evidence="2 3">
    <name type="scientific">Austropuccinia psidii MF-1</name>
    <dbReference type="NCBI Taxonomy" id="1389203"/>
    <lineage>
        <taxon>Eukaryota</taxon>
        <taxon>Fungi</taxon>
        <taxon>Dikarya</taxon>
        <taxon>Basidiomycota</taxon>
        <taxon>Pucciniomycotina</taxon>
        <taxon>Pucciniomycetes</taxon>
        <taxon>Pucciniales</taxon>
        <taxon>Sphaerophragmiaceae</taxon>
        <taxon>Austropuccinia</taxon>
    </lineage>
</organism>
<dbReference type="Proteomes" id="UP000765509">
    <property type="component" value="Unassembled WGS sequence"/>
</dbReference>
<dbReference type="EMBL" id="AVOT02034605">
    <property type="protein sequence ID" value="MBW0528752.1"/>
    <property type="molecule type" value="Genomic_DNA"/>
</dbReference>
<feature type="compositionally biased region" description="Basic and acidic residues" evidence="1">
    <location>
        <begin position="55"/>
        <end position="69"/>
    </location>
</feature>
<name>A0A9Q3F2H9_9BASI</name>
<reference evidence="2" key="1">
    <citation type="submission" date="2021-03" db="EMBL/GenBank/DDBJ databases">
        <title>Draft genome sequence of rust myrtle Austropuccinia psidii MF-1, a brazilian biotype.</title>
        <authorList>
            <person name="Quecine M.C."/>
            <person name="Pachon D.M.R."/>
            <person name="Bonatelli M.L."/>
            <person name="Correr F.H."/>
            <person name="Franceschini L.M."/>
            <person name="Leite T.F."/>
            <person name="Margarido G.R.A."/>
            <person name="Almeida C.A."/>
            <person name="Ferrarezi J.A."/>
            <person name="Labate C.A."/>
        </authorList>
    </citation>
    <scope>NUCLEOTIDE SEQUENCE</scope>
    <source>
        <strain evidence="2">MF-1</strain>
    </source>
</reference>
<feature type="region of interest" description="Disordered" evidence="1">
    <location>
        <begin position="32"/>
        <end position="92"/>
    </location>
</feature>
<keyword evidence="3" id="KW-1185">Reference proteome</keyword>
<comment type="caution">
    <text evidence="2">The sequence shown here is derived from an EMBL/GenBank/DDBJ whole genome shotgun (WGS) entry which is preliminary data.</text>
</comment>
<evidence type="ECO:0000313" key="2">
    <source>
        <dbReference type="EMBL" id="MBW0528752.1"/>
    </source>
</evidence>
<feature type="compositionally biased region" description="Polar residues" evidence="1">
    <location>
        <begin position="70"/>
        <end position="82"/>
    </location>
</feature>